<proteinExistence type="predicted"/>
<evidence type="ECO:0000313" key="2">
    <source>
        <dbReference type="Proteomes" id="UP001152320"/>
    </source>
</evidence>
<dbReference type="Proteomes" id="UP001152320">
    <property type="component" value="Chromosome 7"/>
</dbReference>
<organism evidence="1 2">
    <name type="scientific">Holothuria leucospilota</name>
    <name type="common">Black long sea cucumber</name>
    <name type="synonym">Mertensiothuria leucospilota</name>
    <dbReference type="NCBI Taxonomy" id="206669"/>
    <lineage>
        <taxon>Eukaryota</taxon>
        <taxon>Metazoa</taxon>
        <taxon>Echinodermata</taxon>
        <taxon>Eleutherozoa</taxon>
        <taxon>Echinozoa</taxon>
        <taxon>Holothuroidea</taxon>
        <taxon>Aspidochirotacea</taxon>
        <taxon>Aspidochirotida</taxon>
        <taxon>Holothuriidae</taxon>
        <taxon>Holothuria</taxon>
    </lineage>
</organism>
<gene>
    <name evidence="1" type="ORF">HOLleu_15666</name>
</gene>
<dbReference type="AlphaFoldDB" id="A0A9Q1C4L7"/>
<evidence type="ECO:0000313" key="1">
    <source>
        <dbReference type="EMBL" id="KAJ8038287.1"/>
    </source>
</evidence>
<comment type="caution">
    <text evidence="1">The sequence shown here is derived from an EMBL/GenBank/DDBJ whole genome shotgun (WGS) entry which is preliminary data.</text>
</comment>
<name>A0A9Q1C4L7_HOLLE</name>
<dbReference type="EMBL" id="JAIZAY010000007">
    <property type="protein sequence ID" value="KAJ8038287.1"/>
    <property type="molecule type" value="Genomic_DNA"/>
</dbReference>
<protein>
    <submittedName>
        <fullName evidence="1">Uncharacterized protein</fullName>
    </submittedName>
</protein>
<sequence>MPFDLFKYEEGNYLTYQRPSRRLCHSKRTFFFVRDRGKSIESTERTCQMNQTHCLKPDLFFHCFLPWSFSKCCCPLETSILRRTV</sequence>
<keyword evidence="2" id="KW-1185">Reference proteome</keyword>
<accession>A0A9Q1C4L7</accession>
<reference evidence="1" key="1">
    <citation type="submission" date="2021-10" db="EMBL/GenBank/DDBJ databases">
        <title>Tropical sea cucumber genome reveals ecological adaptation and Cuvierian tubules defense mechanism.</title>
        <authorList>
            <person name="Chen T."/>
        </authorList>
    </citation>
    <scope>NUCLEOTIDE SEQUENCE</scope>
    <source>
        <strain evidence="1">Nanhai2018</strain>
        <tissue evidence="1">Muscle</tissue>
    </source>
</reference>